<name>A0A318NJF5_9ACTN</name>
<sequence length="316" mass="34864">MPAMIASPTALTTDPAVANPELVPLREAVRAGDWPAVQDQLAAWVGDARTRAIFTVSQKAPTGFLESVLRANPADTAAAAMLADRLTEKAWAVRTRKMARDVSPEQFKRFHEMLAEAERVTADSVAHDGSDPAVWTVRLMIARGLEMGEAETRRRYEQVAARDPHHLSAQSQLLQQLCPKWGGSVEAMHEFARQCAAAAPDGAHNAVLIAEAHLEHALSPSGGGQAYLRRREVVAELQEALGRTVLHPAFQRTAGWVGVYHSFALLFGLIGDRKTARPLFEATGNLVSESPWRYFGDPVDVFQEHRARALRKWRLW</sequence>
<dbReference type="AlphaFoldDB" id="A0A318NJF5"/>
<reference evidence="1 2" key="1">
    <citation type="submission" date="2018-03" db="EMBL/GenBank/DDBJ databases">
        <title>Bioinformatic expansion and discovery of thiopeptide antibiotics.</title>
        <authorList>
            <person name="Schwalen C.J."/>
            <person name="Hudson G.A."/>
            <person name="Mitchell D.A."/>
        </authorList>
    </citation>
    <scope>NUCLEOTIDE SEQUENCE [LARGE SCALE GENOMIC DNA]</scope>
    <source>
        <strain evidence="1 2">NRRL 8041</strain>
    </source>
</reference>
<accession>A0A318NJF5</accession>
<gene>
    <name evidence="1" type="ORF">C7C45_21415</name>
</gene>
<evidence type="ECO:0000313" key="1">
    <source>
        <dbReference type="EMBL" id="PYC67561.1"/>
    </source>
</evidence>
<keyword evidence="2" id="KW-1185">Reference proteome</keyword>
<comment type="caution">
    <text evidence="1">The sequence shown here is derived from an EMBL/GenBank/DDBJ whole genome shotgun (WGS) entry which is preliminary data.</text>
</comment>
<organism evidence="1 2">
    <name type="scientific">Micromonospora arborensis</name>
    <dbReference type="NCBI Taxonomy" id="2116518"/>
    <lineage>
        <taxon>Bacteria</taxon>
        <taxon>Bacillati</taxon>
        <taxon>Actinomycetota</taxon>
        <taxon>Actinomycetes</taxon>
        <taxon>Micromonosporales</taxon>
        <taxon>Micromonosporaceae</taxon>
        <taxon>Micromonospora</taxon>
    </lineage>
</organism>
<dbReference type="EMBL" id="PYBV01000027">
    <property type="protein sequence ID" value="PYC67561.1"/>
    <property type="molecule type" value="Genomic_DNA"/>
</dbReference>
<protein>
    <recommendedName>
        <fullName evidence="3">DUF4034 domain-containing protein</fullName>
    </recommendedName>
</protein>
<dbReference type="Proteomes" id="UP000248333">
    <property type="component" value="Unassembled WGS sequence"/>
</dbReference>
<evidence type="ECO:0008006" key="3">
    <source>
        <dbReference type="Google" id="ProtNLM"/>
    </source>
</evidence>
<evidence type="ECO:0000313" key="2">
    <source>
        <dbReference type="Proteomes" id="UP000248333"/>
    </source>
</evidence>
<proteinExistence type="predicted"/>